<dbReference type="SMART" id="SM00793">
    <property type="entry name" value="AgrB"/>
    <property type="match status" value="1"/>
</dbReference>
<evidence type="ECO:0000313" key="10">
    <source>
        <dbReference type="EMBL" id="WDV05785.1"/>
    </source>
</evidence>
<keyword evidence="2" id="KW-0673">Quorum sensing</keyword>
<keyword evidence="1" id="KW-1003">Cell membrane</keyword>
<evidence type="ECO:0000313" key="12">
    <source>
        <dbReference type="Proteomes" id="UP001289615"/>
    </source>
</evidence>
<evidence type="ECO:0000256" key="4">
    <source>
        <dbReference type="ARBA" id="ARBA00022692"/>
    </source>
</evidence>
<proteinExistence type="predicted"/>
<sequence length="200" mass="22937">MEVLLRGFREEVLSEYMVRKLKKRHNLTRIQELKCKLGIEVCLINMGKAIPVYMTAFLLHSIWLTFIFHSAYFLIRLNARGIHAQKSSTCTLISVFLFGILPIMVPDISLSEPIIWIVILAVYSCLYKYAPQDTEKNRINDKVLRARLRNRAIIGYSICVAVMVSTSSQVVINQVFFGSLLAVICILPITYKILINKRGR</sequence>
<keyword evidence="7 8" id="KW-0472">Membrane</keyword>
<keyword evidence="5" id="KW-0378">Hydrolase</keyword>
<evidence type="ECO:0000256" key="1">
    <source>
        <dbReference type="ARBA" id="ARBA00022475"/>
    </source>
</evidence>
<feature type="transmembrane region" description="Helical" evidence="8">
    <location>
        <begin position="152"/>
        <end position="170"/>
    </location>
</feature>
<dbReference type="InterPro" id="IPR006741">
    <property type="entry name" value="AgrB"/>
</dbReference>
<dbReference type="GO" id="GO:0016020">
    <property type="term" value="C:membrane"/>
    <property type="evidence" value="ECO:0007669"/>
    <property type="project" value="InterPro"/>
</dbReference>
<evidence type="ECO:0000313" key="9">
    <source>
        <dbReference type="EMBL" id="MEA0976884.1"/>
    </source>
</evidence>
<feature type="transmembrane region" description="Helical" evidence="8">
    <location>
        <begin position="87"/>
        <end position="108"/>
    </location>
</feature>
<reference evidence="10" key="1">
    <citation type="submission" date="2022-11" db="EMBL/GenBank/DDBJ databases">
        <title>Lysinibacillus irui.</title>
        <authorList>
            <person name="Akintayo S.O."/>
        </authorList>
    </citation>
    <scope>NUCLEOTIDE SEQUENCE</scope>
    <source>
        <strain evidence="10">IRB4-01</strain>
    </source>
</reference>
<gene>
    <name evidence="10" type="ORF">OU989_15965</name>
    <name evidence="9" type="ORF">U6C28_11305</name>
</gene>
<dbReference type="EMBL" id="JAXUIA010000006">
    <property type="protein sequence ID" value="MEA0976884.1"/>
    <property type="molecule type" value="Genomic_DNA"/>
</dbReference>
<organism evidence="10 11">
    <name type="scientific">Lysinibacillus irui</name>
    <dbReference type="NCBI Taxonomy" id="2998077"/>
    <lineage>
        <taxon>Bacteria</taxon>
        <taxon>Bacillati</taxon>
        <taxon>Bacillota</taxon>
        <taxon>Bacilli</taxon>
        <taxon>Bacillales</taxon>
        <taxon>Bacillaceae</taxon>
        <taxon>Lysinibacillus</taxon>
    </lineage>
</organism>
<evidence type="ECO:0000256" key="2">
    <source>
        <dbReference type="ARBA" id="ARBA00022654"/>
    </source>
</evidence>
<evidence type="ECO:0000313" key="11">
    <source>
        <dbReference type="Proteomes" id="UP001219585"/>
    </source>
</evidence>
<protein>
    <submittedName>
        <fullName evidence="10">Accessory gene regulator AgrB</fullName>
    </submittedName>
</protein>
<dbReference type="Pfam" id="PF04647">
    <property type="entry name" value="AgrB"/>
    <property type="match status" value="1"/>
</dbReference>
<accession>A0AAJ5UU06</accession>
<evidence type="ECO:0000256" key="8">
    <source>
        <dbReference type="SAM" id="Phobius"/>
    </source>
</evidence>
<evidence type="ECO:0000256" key="3">
    <source>
        <dbReference type="ARBA" id="ARBA00022670"/>
    </source>
</evidence>
<evidence type="ECO:0000256" key="7">
    <source>
        <dbReference type="ARBA" id="ARBA00023136"/>
    </source>
</evidence>
<evidence type="ECO:0000256" key="6">
    <source>
        <dbReference type="ARBA" id="ARBA00022989"/>
    </source>
</evidence>
<dbReference type="GO" id="GO:0009372">
    <property type="term" value="P:quorum sensing"/>
    <property type="evidence" value="ECO:0007669"/>
    <property type="project" value="UniProtKB-KW"/>
</dbReference>
<feature type="transmembrane region" description="Helical" evidence="8">
    <location>
        <begin position="53"/>
        <end position="75"/>
    </location>
</feature>
<feature type="transmembrane region" description="Helical" evidence="8">
    <location>
        <begin position="176"/>
        <end position="195"/>
    </location>
</feature>
<dbReference type="KEGG" id="liu:OU989_15965"/>
<keyword evidence="3" id="KW-0645">Protease</keyword>
<name>A0AAJ5UU06_9BACI</name>
<evidence type="ECO:0000256" key="5">
    <source>
        <dbReference type="ARBA" id="ARBA00022801"/>
    </source>
</evidence>
<dbReference type="Proteomes" id="UP001219585">
    <property type="component" value="Chromosome"/>
</dbReference>
<reference evidence="9 12" key="2">
    <citation type="submission" date="2023-12" db="EMBL/GenBank/DDBJ databases">
        <title>Genome comparison identifies genes involved in endophytic behavior of Lysinibacillus irui and provides insights into its role as a plant-growth promoting bacterium.</title>
        <authorList>
            <person name="Hilario S."/>
            <person name="Matos I."/>
            <person name="Goncalves M.F.M."/>
            <person name="Pardo C.A."/>
            <person name="Santos M.J."/>
        </authorList>
    </citation>
    <scope>NUCLEOTIDE SEQUENCE [LARGE SCALE GENOMIC DNA]</scope>
    <source>
        <strain evidence="9 12">B3</strain>
    </source>
</reference>
<dbReference type="EMBL" id="CP113527">
    <property type="protein sequence ID" value="WDV05785.1"/>
    <property type="molecule type" value="Genomic_DNA"/>
</dbReference>
<dbReference type="Proteomes" id="UP001289615">
    <property type="component" value="Unassembled WGS sequence"/>
</dbReference>
<keyword evidence="12" id="KW-1185">Reference proteome</keyword>
<dbReference type="AlphaFoldDB" id="A0AAJ5UU06"/>
<dbReference type="RefSeq" id="WP_274793991.1">
    <property type="nucleotide sequence ID" value="NZ_CP113527.1"/>
</dbReference>
<keyword evidence="6 8" id="KW-1133">Transmembrane helix</keyword>
<dbReference type="GO" id="GO:0008233">
    <property type="term" value="F:peptidase activity"/>
    <property type="evidence" value="ECO:0007669"/>
    <property type="project" value="UniProtKB-KW"/>
</dbReference>
<keyword evidence="4 8" id="KW-0812">Transmembrane</keyword>
<dbReference type="GO" id="GO:0006508">
    <property type="term" value="P:proteolysis"/>
    <property type="evidence" value="ECO:0007669"/>
    <property type="project" value="UniProtKB-KW"/>
</dbReference>
<feature type="transmembrane region" description="Helical" evidence="8">
    <location>
        <begin position="114"/>
        <end position="131"/>
    </location>
</feature>